<proteinExistence type="inferred from homology"/>
<organism evidence="4 5">
    <name type="scientific">Sutterella massiliensis</name>
    <dbReference type="NCBI Taxonomy" id="1816689"/>
    <lineage>
        <taxon>Bacteria</taxon>
        <taxon>Pseudomonadati</taxon>
        <taxon>Pseudomonadota</taxon>
        <taxon>Betaproteobacteria</taxon>
        <taxon>Burkholderiales</taxon>
        <taxon>Sutterellaceae</taxon>
        <taxon>Sutterella</taxon>
    </lineage>
</organism>
<dbReference type="PROSITE" id="PS01276">
    <property type="entry name" value="PEPTIDASE_U32"/>
    <property type="match status" value="1"/>
</dbReference>
<dbReference type="Pfam" id="PF01136">
    <property type="entry name" value="Peptidase_U32"/>
    <property type="match status" value="1"/>
</dbReference>
<evidence type="ECO:0000313" key="5">
    <source>
        <dbReference type="Proteomes" id="UP000715095"/>
    </source>
</evidence>
<evidence type="ECO:0000256" key="1">
    <source>
        <dbReference type="ARBA" id="ARBA00022670"/>
    </source>
</evidence>
<dbReference type="PANTHER" id="PTHR30217">
    <property type="entry name" value="PEPTIDASE U32 FAMILY"/>
    <property type="match status" value="1"/>
</dbReference>
<sequence length="418" mass="45548">MPNAHALNGYEIMAPAGALDAVAAALAGGADSVYFGAGALNMRSRTASSITLEDLPEIVSRCSDKGAKAYLTLNSIVYEGELPLMEHMLDRAAEAGISAVIAADPAAIAAARERGIEVHLSTQLSISNARALKFYAQFADVVVLARELTLEEIRGIAETIERENICGPSGERVRIECFCHGALCMAVSGRCNLSFFLRGKSGNRGECQHICRRKYRLEDIERGEAIDFDGARFLSPKDLKTIGIMDRMVTAGIKVFKIEGRARSPEYVRTTVECYREALEAVLGGRWAEADVERWNERLGGVFNRGYWDGWYMGAKSLEQTAGNGSLASLKKVYVGRCINYYPRAGVGCFRIETQTIEEGDRFVVTGPTSGAVMGTVEGMLLEEVPAKCAGKGDEPTIAVPERIREGDRLYKLVPARR</sequence>
<dbReference type="EMBL" id="JACJJC010000005">
    <property type="protein sequence ID" value="MBM6703789.1"/>
    <property type="molecule type" value="Genomic_DNA"/>
</dbReference>
<evidence type="ECO:0000313" key="4">
    <source>
        <dbReference type="EMBL" id="MBM6703789.1"/>
    </source>
</evidence>
<name>A0ABS2DR57_9BURK</name>
<keyword evidence="5" id="KW-1185">Reference proteome</keyword>
<evidence type="ECO:0000256" key="2">
    <source>
        <dbReference type="ARBA" id="ARBA00022801"/>
    </source>
</evidence>
<dbReference type="InterPro" id="IPR001539">
    <property type="entry name" value="Peptidase_U32"/>
</dbReference>
<comment type="similarity">
    <text evidence="3">Belongs to the peptidase U32 family.</text>
</comment>
<comment type="caution">
    <text evidence="4">The sequence shown here is derived from an EMBL/GenBank/DDBJ whole genome shotgun (WGS) entry which is preliminary data.</text>
</comment>
<dbReference type="Proteomes" id="UP000715095">
    <property type="component" value="Unassembled WGS sequence"/>
</dbReference>
<protein>
    <submittedName>
        <fullName evidence="4">U32 family peptidase</fullName>
    </submittedName>
</protein>
<reference evidence="4 5" key="1">
    <citation type="journal article" date="2021" name="Sci. Rep.">
        <title>The distribution of antibiotic resistance genes in chicken gut microbiota commensals.</title>
        <authorList>
            <person name="Juricova H."/>
            <person name="Matiasovicova J."/>
            <person name="Kubasova T."/>
            <person name="Cejkova D."/>
            <person name="Rychlik I."/>
        </authorList>
    </citation>
    <scope>NUCLEOTIDE SEQUENCE [LARGE SCALE GENOMIC DNA]</scope>
    <source>
        <strain evidence="4 5">An829</strain>
    </source>
</reference>
<gene>
    <name evidence="4" type="ORF">H6A60_04715</name>
</gene>
<keyword evidence="1" id="KW-0645">Protease</keyword>
<dbReference type="PANTHER" id="PTHR30217:SF6">
    <property type="entry name" value="TRNA HYDROXYLATION PROTEIN P"/>
    <property type="match status" value="1"/>
</dbReference>
<accession>A0ABS2DR57</accession>
<keyword evidence="2" id="KW-0378">Hydrolase</keyword>
<dbReference type="RefSeq" id="WP_239477587.1">
    <property type="nucleotide sequence ID" value="NZ_JACJJC010000005.1"/>
</dbReference>
<dbReference type="InterPro" id="IPR051454">
    <property type="entry name" value="RNA/ubiquinone_mod_enzymes"/>
</dbReference>
<evidence type="ECO:0000256" key="3">
    <source>
        <dbReference type="ARBA" id="ARBA00038374"/>
    </source>
</evidence>